<dbReference type="RefSeq" id="WP_011896466.1">
    <property type="nucleotide sequence ID" value="NC_009342.1"/>
</dbReference>
<dbReference type="Gene3D" id="3.40.50.1000">
    <property type="entry name" value="HAD superfamily/HAD-like"/>
    <property type="match status" value="1"/>
</dbReference>
<dbReference type="GO" id="GO:0016791">
    <property type="term" value="F:phosphatase activity"/>
    <property type="evidence" value="ECO:0007669"/>
    <property type="project" value="TreeGrafter"/>
</dbReference>
<dbReference type="GO" id="GO:0005829">
    <property type="term" value="C:cytosol"/>
    <property type="evidence" value="ECO:0007669"/>
    <property type="project" value="TreeGrafter"/>
</dbReference>
<gene>
    <name evidence="1" type="ordered locus">cgR_0182</name>
</gene>
<dbReference type="EMBL" id="AP009044">
    <property type="protein sequence ID" value="BAF53145.1"/>
    <property type="molecule type" value="Genomic_DNA"/>
</dbReference>
<name>A0AB72V7C5_CORGB</name>
<dbReference type="Gene3D" id="3.30.1240.10">
    <property type="match status" value="1"/>
</dbReference>
<organism evidence="1">
    <name type="scientific">Corynebacterium glutamicum (strain R)</name>
    <dbReference type="NCBI Taxonomy" id="340322"/>
    <lineage>
        <taxon>Bacteria</taxon>
        <taxon>Bacillati</taxon>
        <taxon>Actinomycetota</taxon>
        <taxon>Actinomycetes</taxon>
        <taxon>Mycobacteriales</taxon>
        <taxon>Corynebacteriaceae</taxon>
        <taxon>Corynebacterium</taxon>
    </lineage>
</organism>
<dbReference type="Pfam" id="PF08282">
    <property type="entry name" value="Hydrolase_3"/>
    <property type="match status" value="1"/>
</dbReference>
<dbReference type="PANTHER" id="PTHR10000">
    <property type="entry name" value="PHOSPHOSERINE PHOSPHATASE"/>
    <property type="match status" value="1"/>
</dbReference>
<dbReference type="SUPFAM" id="SSF56784">
    <property type="entry name" value="HAD-like"/>
    <property type="match status" value="1"/>
</dbReference>
<evidence type="ECO:0000313" key="1">
    <source>
        <dbReference type="EMBL" id="BAF53145.1"/>
    </source>
</evidence>
<sequence length="257" mass="28822">MKIAAFDFDGTILFPNGIDDRTVEVIHAWQDAGHLAVAATGKSLSAAHYALQEVDLVFDYSVLFTGAVVTDRDGTVLHSRSLETGTVRRIVEDLIEIEGAAVFATMLQGRDVRFSSTVLPEVETSILQDFREITTEEIDDYEFIGIPIWVPGNEELKMRIHDWLRNTYDVGCVINQDFVDIVPTGTTKGAGLEWLWHYLGRKRCEVEIYTFGDSWNDLPMHDLADRSFSFPWSPPGVRVTTDEVIDSVADVLPRLLG</sequence>
<proteinExistence type="predicted"/>
<dbReference type="InterPro" id="IPR023214">
    <property type="entry name" value="HAD_sf"/>
</dbReference>
<accession>A0AB72V7C5</accession>
<dbReference type="KEGG" id="cgt:cgR_0182"/>
<reference evidence="1" key="1">
    <citation type="journal article" date="2007" name="Microbiology">
        <title>Comparative analysis of the Corynebacterium glutamicum group and complete genome sequence of strain R.</title>
        <authorList>
            <person name="Yukawa H."/>
            <person name="Omumasaba C.A."/>
            <person name="Nonaka H."/>
            <person name="Kos P."/>
            <person name="Okai N."/>
            <person name="Suzuki N."/>
            <person name="Suda M."/>
            <person name="Tsuge Y."/>
            <person name="Watanabe J."/>
            <person name="Ikeda Y."/>
            <person name="Vertes A.A."/>
            <person name="Inui M."/>
        </authorList>
    </citation>
    <scope>NUCLEOTIDE SEQUENCE</scope>
    <source>
        <strain evidence="1">R</strain>
    </source>
</reference>
<protein>
    <recommendedName>
        <fullName evidence="2">Haloacid dehalogenase</fullName>
    </recommendedName>
</protein>
<dbReference type="AlphaFoldDB" id="A0AB72V7C5"/>
<dbReference type="PANTHER" id="PTHR10000:SF8">
    <property type="entry name" value="HAD SUPERFAMILY HYDROLASE-LIKE, TYPE 3"/>
    <property type="match status" value="1"/>
</dbReference>
<dbReference type="Proteomes" id="UP000006698">
    <property type="component" value="Chromosome"/>
</dbReference>
<dbReference type="NCBIfam" id="TIGR01484">
    <property type="entry name" value="HAD-SF-IIB"/>
    <property type="match status" value="1"/>
</dbReference>
<dbReference type="InterPro" id="IPR036412">
    <property type="entry name" value="HAD-like_sf"/>
</dbReference>
<evidence type="ECO:0008006" key="2">
    <source>
        <dbReference type="Google" id="ProtNLM"/>
    </source>
</evidence>
<dbReference type="GO" id="GO:0000287">
    <property type="term" value="F:magnesium ion binding"/>
    <property type="evidence" value="ECO:0007669"/>
    <property type="project" value="TreeGrafter"/>
</dbReference>
<dbReference type="InterPro" id="IPR006379">
    <property type="entry name" value="HAD-SF_hydro_IIB"/>
</dbReference>